<dbReference type="SUPFAM" id="SSF52172">
    <property type="entry name" value="CheY-like"/>
    <property type="match status" value="1"/>
</dbReference>
<dbReference type="SMART" id="SM00448">
    <property type="entry name" value="REC"/>
    <property type="match status" value="1"/>
</dbReference>
<comment type="subcellular location">
    <subcellularLocation>
        <location evidence="1">Cytoplasm</location>
    </subcellularLocation>
</comment>
<dbReference type="InterPro" id="IPR003593">
    <property type="entry name" value="AAA+_ATPase"/>
</dbReference>
<name>A0A5B8XPB9_9DELT</name>
<organism evidence="13 14">
    <name type="scientific">Microvenator marinus</name>
    <dbReference type="NCBI Taxonomy" id="2600177"/>
    <lineage>
        <taxon>Bacteria</taxon>
        <taxon>Deltaproteobacteria</taxon>
        <taxon>Bradymonadales</taxon>
        <taxon>Microvenatoraceae</taxon>
        <taxon>Microvenator</taxon>
    </lineage>
</organism>
<feature type="domain" description="Response regulatory" evidence="12">
    <location>
        <begin position="14"/>
        <end position="128"/>
    </location>
</feature>
<dbReference type="FunFam" id="3.40.50.300:FF:000006">
    <property type="entry name" value="DNA-binding transcriptional regulator NtrC"/>
    <property type="match status" value="1"/>
</dbReference>
<gene>
    <name evidence="13" type="ORF">FRD01_10905</name>
</gene>
<dbReference type="GO" id="GO:0005524">
    <property type="term" value="F:ATP binding"/>
    <property type="evidence" value="ECO:0007669"/>
    <property type="project" value="UniProtKB-KW"/>
</dbReference>
<dbReference type="RefSeq" id="WP_146959529.1">
    <property type="nucleotide sequence ID" value="NZ_CP042467.1"/>
</dbReference>
<dbReference type="Gene3D" id="1.10.8.60">
    <property type="match status" value="1"/>
</dbReference>
<proteinExistence type="predicted"/>
<keyword evidence="7" id="KW-0238">DNA-binding</keyword>
<evidence type="ECO:0000259" key="11">
    <source>
        <dbReference type="PROSITE" id="PS50045"/>
    </source>
</evidence>
<feature type="domain" description="Sigma-54 factor interaction" evidence="11">
    <location>
        <begin position="151"/>
        <end position="380"/>
    </location>
</feature>
<dbReference type="Pfam" id="PF25601">
    <property type="entry name" value="AAA_lid_14"/>
    <property type="match status" value="1"/>
</dbReference>
<dbReference type="Proteomes" id="UP000321595">
    <property type="component" value="Chromosome"/>
</dbReference>
<dbReference type="PROSITE" id="PS00675">
    <property type="entry name" value="SIGMA54_INTERACT_1"/>
    <property type="match status" value="1"/>
</dbReference>
<evidence type="ECO:0000256" key="5">
    <source>
        <dbReference type="ARBA" id="ARBA00022840"/>
    </source>
</evidence>
<dbReference type="PROSITE" id="PS00676">
    <property type="entry name" value="SIGMA54_INTERACT_2"/>
    <property type="match status" value="1"/>
</dbReference>
<dbReference type="FunFam" id="3.40.50.2300:FF:000018">
    <property type="entry name" value="DNA-binding transcriptional regulator NtrC"/>
    <property type="match status" value="1"/>
</dbReference>
<dbReference type="PROSITE" id="PS50045">
    <property type="entry name" value="SIGMA54_INTERACT_4"/>
    <property type="match status" value="1"/>
</dbReference>
<protein>
    <submittedName>
        <fullName evidence="13">Sigma-54-dependent Fis family transcriptional regulator</fullName>
    </submittedName>
</protein>
<keyword evidence="5" id="KW-0067">ATP-binding</keyword>
<sequence length="462" mass="51608">MSAASEIVERNVGSILVVDDEASARQVLVQLLRDDGHHVEEAADGFKALGVLQDWRPDILLTDLKMPLMDGVQLLKKAREMYPDLTCIVMTAFASVDTAVQAMKSGANEYLTKPLNFEAVELTIERALERVRLVKELEVLREKANTAAPQIVGNSAPVKHLLQLIDQVAPSRATVLITGESGTGKEMVARRIHEMSNRGRKPFMALHCAALTETLLESELFGHEKGAFTGAASTRRGRFEEADGGTIFLDEIGEISPSTQVKLLRFLQTREFERVGGNQTISVDVRIVTATNRNLAEEVQKGRFREDLYYRLNVINIETPPLRTRRSDIPLLMRHFVDKYSRENSKTIQEIDSEFVRELESYDWPGNVRELENVIERAVVLTESGRITADHLPRTVTQSSGSKAWGSDVVIPGSRLEDLERYAILATYESTGGDSAETAQILGVSQRKIQYKLRDYRDAGLV</sequence>
<keyword evidence="2" id="KW-0963">Cytoplasm</keyword>
<dbReference type="Pfam" id="PF02954">
    <property type="entry name" value="HTH_8"/>
    <property type="match status" value="1"/>
</dbReference>
<dbReference type="AlphaFoldDB" id="A0A5B8XPB9"/>
<dbReference type="Gene3D" id="1.10.10.60">
    <property type="entry name" value="Homeodomain-like"/>
    <property type="match status" value="1"/>
</dbReference>
<dbReference type="GO" id="GO:0006355">
    <property type="term" value="P:regulation of DNA-templated transcription"/>
    <property type="evidence" value="ECO:0007669"/>
    <property type="project" value="InterPro"/>
</dbReference>
<keyword evidence="3 10" id="KW-0597">Phosphoprotein</keyword>
<keyword evidence="14" id="KW-1185">Reference proteome</keyword>
<dbReference type="Pfam" id="PF00072">
    <property type="entry name" value="Response_reg"/>
    <property type="match status" value="1"/>
</dbReference>
<dbReference type="PROSITE" id="PS00688">
    <property type="entry name" value="SIGMA54_INTERACT_3"/>
    <property type="match status" value="1"/>
</dbReference>
<dbReference type="Pfam" id="PF00158">
    <property type="entry name" value="Sigma54_activat"/>
    <property type="match status" value="1"/>
</dbReference>
<keyword evidence="8" id="KW-0010">Activator</keyword>
<evidence type="ECO:0000313" key="14">
    <source>
        <dbReference type="Proteomes" id="UP000321595"/>
    </source>
</evidence>
<dbReference type="FunFam" id="1.10.8.60:FF:000014">
    <property type="entry name" value="DNA-binding transcriptional regulator NtrC"/>
    <property type="match status" value="1"/>
</dbReference>
<dbReference type="SUPFAM" id="SSF52540">
    <property type="entry name" value="P-loop containing nucleoside triphosphate hydrolases"/>
    <property type="match status" value="1"/>
</dbReference>
<dbReference type="InterPro" id="IPR002078">
    <property type="entry name" value="Sigma_54_int"/>
</dbReference>
<evidence type="ECO:0000256" key="7">
    <source>
        <dbReference type="ARBA" id="ARBA00023125"/>
    </source>
</evidence>
<accession>A0A5B8XPB9</accession>
<dbReference type="InterPro" id="IPR025943">
    <property type="entry name" value="Sigma_54_int_dom_ATP-bd_2"/>
</dbReference>
<dbReference type="InterPro" id="IPR025662">
    <property type="entry name" value="Sigma_54_int_dom_ATP-bd_1"/>
</dbReference>
<evidence type="ECO:0000256" key="4">
    <source>
        <dbReference type="ARBA" id="ARBA00022741"/>
    </source>
</evidence>
<reference evidence="13 14" key="1">
    <citation type="submission" date="2019-08" db="EMBL/GenBank/DDBJ databases">
        <authorList>
            <person name="Liang Q."/>
        </authorList>
    </citation>
    <scope>NUCLEOTIDE SEQUENCE [LARGE SCALE GENOMIC DNA]</scope>
    <source>
        <strain evidence="13 14">V1718</strain>
    </source>
</reference>
<feature type="modified residue" description="4-aspartylphosphate" evidence="10">
    <location>
        <position position="63"/>
    </location>
</feature>
<keyword evidence="9" id="KW-0804">Transcription</keyword>
<evidence type="ECO:0000256" key="8">
    <source>
        <dbReference type="ARBA" id="ARBA00023159"/>
    </source>
</evidence>
<dbReference type="InterPro" id="IPR002197">
    <property type="entry name" value="HTH_Fis"/>
</dbReference>
<dbReference type="EMBL" id="CP042467">
    <property type="protein sequence ID" value="QED27732.1"/>
    <property type="molecule type" value="Genomic_DNA"/>
</dbReference>
<evidence type="ECO:0000256" key="1">
    <source>
        <dbReference type="ARBA" id="ARBA00004496"/>
    </source>
</evidence>
<dbReference type="Gene3D" id="3.40.50.2300">
    <property type="match status" value="1"/>
</dbReference>
<keyword evidence="6" id="KW-0805">Transcription regulation</keyword>
<evidence type="ECO:0000256" key="10">
    <source>
        <dbReference type="PROSITE-ProRule" id="PRU00169"/>
    </source>
</evidence>
<evidence type="ECO:0000313" key="13">
    <source>
        <dbReference type="EMBL" id="QED27732.1"/>
    </source>
</evidence>
<dbReference type="KEGG" id="bbae:FRD01_10905"/>
<dbReference type="PROSITE" id="PS50110">
    <property type="entry name" value="RESPONSE_REGULATORY"/>
    <property type="match status" value="1"/>
</dbReference>
<dbReference type="InterPro" id="IPR058031">
    <property type="entry name" value="AAA_lid_NorR"/>
</dbReference>
<dbReference type="PANTHER" id="PTHR32071:SF117">
    <property type="entry name" value="PTS-DEPENDENT DIHYDROXYACETONE KINASE OPERON REGULATORY PROTEIN-RELATED"/>
    <property type="match status" value="1"/>
</dbReference>
<evidence type="ECO:0000256" key="3">
    <source>
        <dbReference type="ARBA" id="ARBA00022553"/>
    </source>
</evidence>
<evidence type="ECO:0000256" key="2">
    <source>
        <dbReference type="ARBA" id="ARBA00022490"/>
    </source>
</evidence>
<dbReference type="SUPFAM" id="SSF46689">
    <property type="entry name" value="Homeodomain-like"/>
    <property type="match status" value="1"/>
</dbReference>
<dbReference type="CDD" id="cd00009">
    <property type="entry name" value="AAA"/>
    <property type="match status" value="1"/>
</dbReference>
<evidence type="ECO:0000256" key="9">
    <source>
        <dbReference type="ARBA" id="ARBA00023163"/>
    </source>
</evidence>
<dbReference type="InterPro" id="IPR025944">
    <property type="entry name" value="Sigma_54_int_dom_CS"/>
</dbReference>
<keyword evidence="4" id="KW-0547">Nucleotide-binding</keyword>
<dbReference type="PANTHER" id="PTHR32071">
    <property type="entry name" value="TRANSCRIPTIONAL REGULATORY PROTEIN"/>
    <property type="match status" value="1"/>
</dbReference>
<dbReference type="Gene3D" id="3.40.50.300">
    <property type="entry name" value="P-loop containing nucleotide triphosphate hydrolases"/>
    <property type="match status" value="1"/>
</dbReference>
<dbReference type="GO" id="GO:0005737">
    <property type="term" value="C:cytoplasm"/>
    <property type="evidence" value="ECO:0007669"/>
    <property type="project" value="UniProtKB-SubCell"/>
</dbReference>
<dbReference type="InterPro" id="IPR027417">
    <property type="entry name" value="P-loop_NTPase"/>
</dbReference>
<dbReference type="OrthoDB" id="9763792at2"/>
<evidence type="ECO:0000259" key="12">
    <source>
        <dbReference type="PROSITE" id="PS50110"/>
    </source>
</evidence>
<dbReference type="InterPro" id="IPR011006">
    <property type="entry name" value="CheY-like_superfamily"/>
</dbReference>
<dbReference type="InterPro" id="IPR001789">
    <property type="entry name" value="Sig_transdc_resp-reg_receiver"/>
</dbReference>
<dbReference type="GO" id="GO:0043565">
    <property type="term" value="F:sequence-specific DNA binding"/>
    <property type="evidence" value="ECO:0007669"/>
    <property type="project" value="InterPro"/>
</dbReference>
<dbReference type="GO" id="GO:0000160">
    <property type="term" value="P:phosphorelay signal transduction system"/>
    <property type="evidence" value="ECO:0007669"/>
    <property type="project" value="InterPro"/>
</dbReference>
<evidence type="ECO:0000256" key="6">
    <source>
        <dbReference type="ARBA" id="ARBA00023015"/>
    </source>
</evidence>
<dbReference type="InterPro" id="IPR009057">
    <property type="entry name" value="Homeodomain-like_sf"/>
</dbReference>
<dbReference type="SMART" id="SM00382">
    <property type="entry name" value="AAA"/>
    <property type="match status" value="1"/>
</dbReference>